<comment type="caution">
    <text evidence="1">The sequence shown here is derived from an EMBL/GenBank/DDBJ whole genome shotgun (WGS) entry which is preliminary data.</text>
</comment>
<name>A0ACC6A7A8_9BACI</name>
<protein>
    <submittedName>
        <fullName evidence="1">PhBC6A51 family helix-turn-helix protein</fullName>
    </submittedName>
</protein>
<accession>A0ACC6A7A8</accession>
<organism evidence="1 2">
    <name type="scientific">Bacillus cytotoxicus</name>
    <dbReference type="NCBI Taxonomy" id="580165"/>
    <lineage>
        <taxon>Bacteria</taxon>
        <taxon>Bacillati</taxon>
        <taxon>Bacillota</taxon>
        <taxon>Bacilli</taxon>
        <taxon>Bacillales</taxon>
        <taxon>Bacillaceae</taxon>
        <taxon>Bacillus</taxon>
        <taxon>Bacillus cereus group</taxon>
    </lineage>
</organism>
<proteinExistence type="predicted"/>
<evidence type="ECO:0000313" key="2">
    <source>
        <dbReference type="Proteomes" id="UP001202289"/>
    </source>
</evidence>
<reference evidence="1" key="1">
    <citation type="submission" date="2022-05" db="EMBL/GenBank/DDBJ databases">
        <title>Comparative Genomics of Spacecraft Associated Microbes.</title>
        <authorList>
            <person name="Tran M.T."/>
            <person name="Wright A."/>
            <person name="Seuylemezian A."/>
            <person name="Eisen J."/>
            <person name="Coil D."/>
        </authorList>
    </citation>
    <scope>NUCLEOTIDE SEQUENCE</scope>
    <source>
        <strain evidence="1">FAIRING 10M-2.2</strain>
    </source>
</reference>
<keyword evidence="2" id="KW-1185">Reference proteome</keyword>
<sequence length="141" mass="15877">MDIRDLHREITEEQAHAAVKLVENSFAGRSRKTLEEIAEELSISRTTLWTWSNDVNFIRYKEALSDQLLRGQIDLANGQLIALIRGDFTNNSTPSVKALELFYKLSGKLVEKKEITTSGIDKPKVSQSEIEQTLSELGEGI</sequence>
<dbReference type="Proteomes" id="UP001202289">
    <property type="component" value="Unassembled WGS sequence"/>
</dbReference>
<dbReference type="EMBL" id="JAMBOP010000015">
    <property type="protein sequence ID" value="MCM3736760.1"/>
    <property type="molecule type" value="Genomic_DNA"/>
</dbReference>
<gene>
    <name evidence="1" type="ORF">M3215_13260</name>
</gene>
<evidence type="ECO:0000313" key="1">
    <source>
        <dbReference type="EMBL" id="MCM3736760.1"/>
    </source>
</evidence>